<evidence type="ECO:0000313" key="3">
    <source>
        <dbReference type="Proteomes" id="UP000663833"/>
    </source>
</evidence>
<dbReference type="EMBL" id="CAJOBO010003965">
    <property type="protein sequence ID" value="CAF4508229.1"/>
    <property type="molecule type" value="Genomic_DNA"/>
</dbReference>
<dbReference type="EMBL" id="CAJNYD010000687">
    <property type="protein sequence ID" value="CAF3287815.1"/>
    <property type="molecule type" value="Genomic_DNA"/>
</dbReference>
<comment type="caution">
    <text evidence="1">The sequence shown here is derived from an EMBL/GenBank/DDBJ whole genome shotgun (WGS) entry which is preliminary data.</text>
</comment>
<evidence type="ECO:0000313" key="2">
    <source>
        <dbReference type="EMBL" id="CAF4508229.1"/>
    </source>
</evidence>
<proteinExistence type="predicted"/>
<evidence type="ECO:0000313" key="1">
    <source>
        <dbReference type="EMBL" id="CAF3287815.1"/>
    </source>
</evidence>
<name>A0A817SCN7_9BILA</name>
<reference evidence="1" key="1">
    <citation type="submission" date="2021-02" db="EMBL/GenBank/DDBJ databases">
        <authorList>
            <person name="Nowell W R."/>
        </authorList>
    </citation>
    <scope>NUCLEOTIDE SEQUENCE</scope>
</reference>
<gene>
    <name evidence="2" type="ORF">HFQ381_LOCUS28287</name>
    <name evidence="1" type="ORF">LUA448_LOCUS6982</name>
</gene>
<dbReference type="Proteomes" id="UP000663833">
    <property type="component" value="Unassembled WGS sequence"/>
</dbReference>
<sequence>METLLPIGQKKSIRPTKNLSDEMTHIFHLINDIYHQSYVSLDDVFNDIKTNSNLGKLYQLFVSSKNNRDNLFDDLILKKIQVSIPKLNQKNNDSINFIEFMKQIDFVAKQNHLSKEYVYEKLLHRKIPMDTQNQNNNALHCTLTSHNILLNEYNKDFSQLKNYFITHSEKSKDKSDHRMNCFTFIECVSQHVAFNKFDIRLRLNGLFCQVQSSFANQSVAGSGSLTIDFHGFMLCLQRVARTFNINLRMLIKNLINPYKKKENYSTN</sequence>
<dbReference type="Proteomes" id="UP000663851">
    <property type="component" value="Unassembled WGS sequence"/>
</dbReference>
<accession>A0A817SCN7</accession>
<protein>
    <submittedName>
        <fullName evidence="1">Uncharacterized protein</fullName>
    </submittedName>
</protein>
<organism evidence="1 3">
    <name type="scientific">Rotaria socialis</name>
    <dbReference type="NCBI Taxonomy" id="392032"/>
    <lineage>
        <taxon>Eukaryota</taxon>
        <taxon>Metazoa</taxon>
        <taxon>Spiralia</taxon>
        <taxon>Gnathifera</taxon>
        <taxon>Rotifera</taxon>
        <taxon>Eurotatoria</taxon>
        <taxon>Bdelloidea</taxon>
        <taxon>Philodinida</taxon>
        <taxon>Philodinidae</taxon>
        <taxon>Rotaria</taxon>
    </lineage>
</organism>
<dbReference type="AlphaFoldDB" id="A0A817SCN7"/>